<feature type="binding site" evidence="6">
    <location>
        <position position="225"/>
    </location>
    <ligand>
        <name>FMN</name>
        <dbReference type="ChEBI" id="CHEBI:58210"/>
    </ligand>
</feature>
<dbReference type="InterPro" id="IPR036661">
    <property type="entry name" value="Luciferase-like_sf"/>
</dbReference>
<keyword evidence="1 6" id="KW-0285">Flavoprotein</keyword>
<dbReference type="GO" id="GO:0016705">
    <property type="term" value="F:oxidoreductase activity, acting on paired donors, with incorporation or reduction of molecular oxygen"/>
    <property type="evidence" value="ECO:0007669"/>
    <property type="project" value="InterPro"/>
</dbReference>
<feature type="binding site" evidence="6">
    <location>
        <position position="150"/>
    </location>
    <ligand>
        <name>FMN</name>
        <dbReference type="ChEBI" id="CHEBI:58210"/>
    </ligand>
</feature>
<dbReference type="NCBIfam" id="TIGR03860">
    <property type="entry name" value="FMN_nitrolo"/>
    <property type="match status" value="1"/>
</dbReference>
<keyword evidence="4 8" id="KW-0503">Monooxygenase</keyword>
<feature type="binding site" evidence="6">
    <location>
        <position position="154"/>
    </location>
    <ligand>
        <name>FMN</name>
        <dbReference type="ChEBI" id="CHEBI:58210"/>
    </ligand>
</feature>
<evidence type="ECO:0000313" key="9">
    <source>
        <dbReference type="Proteomes" id="UP000238083"/>
    </source>
</evidence>
<dbReference type="Pfam" id="PF00296">
    <property type="entry name" value="Bac_luciferase"/>
    <property type="match status" value="1"/>
</dbReference>
<evidence type="ECO:0000256" key="1">
    <source>
        <dbReference type="ARBA" id="ARBA00022630"/>
    </source>
</evidence>
<name>A0A2T0QYA2_9ACTN</name>
<dbReference type="EMBL" id="PVZF01000014">
    <property type="protein sequence ID" value="PRY11190.1"/>
    <property type="molecule type" value="Genomic_DNA"/>
</dbReference>
<accession>A0A2T0QYA2</accession>
<evidence type="ECO:0000256" key="6">
    <source>
        <dbReference type="PIRSR" id="PIRSR000337-1"/>
    </source>
</evidence>
<dbReference type="PANTHER" id="PTHR30011:SF16">
    <property type="entry name" value="C2H2 FINGER DOMAIN TRANSCRIPTION FACTOR (EUROFUNG)-RELATED"/>
    <property type="match status" value="1"/>
</dbReference>
<evidence type="ECO:0000256" key="5">
    <source>
        <dbReference type="ARBA" id="ARBA00033748"/>
    </source>
</evidence>
<evidence type="ECO:0000259" key="7">
    <source>
        <dbReference type="Pfam" id="PF00296"/>
    </source>
</evidence>
<comment type="similarity">
    <text evidence="5">Belongs to the NtaA/SnaA/DszA monooxygenase family.</text>
</comment>
<dbReference type="SUPFAM" id="SSF51679">
    <property type="entry name" value="Bacterial luciferase-like"/>
    <property type="match status" value="1"/>
</dbReference>
<keyword evidence="2 6" id="KW-0288">FMN</keyword>
<dbReference type="PANTHER" id="PTHR30011">
    <property type="entry name" value="ALKANESULFONATE MONOOXYGENASE-RELATED"/>
    <property type="match status" value="1"/>
</dbReference>
<dbReference type="InterPro" id="IPR016215">
    <property type="entry name" value="NTA_MOA"/>
</dbReference>
<reference evidence="8 9" key="1">
    <citation type="submission" date="2018-03" db="EMBL/GenBank/DDBJ databases">
        <title>Genomic Encyclopedia of Archaeal and Bacterial Type Strains, Phase II (KMG-II): from individual species to whole genera.</title>
        <authorList>
            <person name="Goeker M."/>
        </authorList>
    </citation>
    <scope>NUCLEOTIDE SEQUENCE [LARGE SCALE GENOMIC DNA]</scope>
    <source>
        <strain evidence="8 9">DSM 19711</strain>
    </source>
</reference>
<dbReference type="GO" id="GO:0004497">
    <property type="term" value="F:monooxygenase activity"/>
    <property type="evidence" value="ECO:0007669"/>
    <property type="project" value="UniProtKB-KW"/>
</dbReference>
<sequence>MPMFHLGWFTNFSNPPWNHPWAGTEGRDWPRGHAHVEFTRALERACFDYVMLEDSSMVSDAYEGSMRADLKHGLYAPKHDPVALAPMLAAATERIGIVATASTSFYPPWLLARRFATLDHISHGRIGWNVVTSSEDRAAQNHGLDALPPHDERYERADEFVEVVARLWDSWEPDALVLDRDRGVYVDHEKVHVLDHRGKHFATRGPLNLMRPPQGRPVLCQAGGSPRGRDFAARNADTVLAMLSDPDEMKEYRDDVRARMVAIGRDPDDCKIMFITTPVLGDTLEEAQAKAEVMRTPSETKIEVSLAHMSAVSEVDFAAFDLDTPIADLDVRTNGHQSSLASFLKNGNTVREAAIASMNKVLHFVGTPESVAEQMGETMDHVGGDGFLFTGNIGRRFVGGITEGLVPALQRRGLTRTAYNHERFRDNLLDF</sequence>
<dbReference type="CDD" id="cd01095">
    <property type="entry name" value="Nitrilotriacetate_monoxgenase"/>
    <property type="match status" value="1"/>
</dbReference>
<dbReference type="AlphaFoldDB" id="A0A2T0QYA2"/>
<gene>
    <name evidence="8" type="ORF">CLV37_114145</name>
</gene>
<feature type="binding site" evidence="6">
    <location>
        <position position="54"/>
    </location>
    <ligand>
        <name>FMN</name>
        <dbReference type="ChEBI" id="CHEBI:58210"/>
    </ligand>
</feature>
<evidence type="ECO:0000256" key="3">
    <source>
        <dbReference type="ARBA" id="ARBA00023002"/>
    </source>
</evidence>
<comment type="caution">
    <text evidence="8">The sequence shown here is derived from an EMBL/GenBank/DDBJ whole genome shotgun (WGS) entry which is preliminary data.</text>
</comment>
<dbReference type="Proteomes" id="UP000238083">
    <property type="component" value="Unassembled WGS sequence"/>
</dbReference>
<dbReference type="InterPro" id="IPR011251">
    <property type="entry name" value="Luciferase-like_dom"/>
</dbReference>
<evidence type="ECO:0000256" key="4">
    <source>
        <dbReference type="ARBA" id="ARBA00023033"/>
    </source>
</evidence>
<keyword evidence="9" id="KW-1185">Reference proteome</keyword>
<evidence type="ECO:0000256" key="2">
    <source>
        <dbReference type="ARBA" id="ARBA00022643"/>
    </source>
</evidence>
<keyword evidence="3" id="KW-0560">Oxidoreductase</keyword>
<dbReference type="InterPro" id="IPR051260">
    <property type="entry name" value="Diverse_substr_monoxygenases"/>
</dbReference>
<dbReference type="Gene3D" id="3.20.20.30">
    <property type="entry name" value="Luciferase-like domain"/>
    <property type="match status" value="1"/>
</dbReference>
<proteinExistence type="inferred from homology"/>
<feature type="binding site" evidence="6">
    <location>
        <position position="100"/>
    </location>
    <ligand>
        <name>FMN</name>
        <dbReference type="ChEBI" id="CHEBI:58210"/>
    </ligand>
</feature>
<protein>
    <submittedName>
        <fullName evidence="8">FMN-dependent oxidoreductase (Nitrilotriacetate monooxygenase family)</fullName>
    </submittedName>
</protein>
<evidence type="ECO:0000313" key="8">
    <source>
        <dbReference type="EMBL" id="PRY11190.1"/>
    </source>
</evidence>
<organism evidence="8 9">
    <name type="scientific">Kineococcus rhizosphaerae</name>
    <dbReference type="NCBI Taxonomy" id="559628"/>
    <lineage>
        <taxon>Bacteria</taxon>
        <taxon>Bacillati</taxon>
        <taxon>Actinomycetota</taxon>
        <taxon>Actinomycetes</taxon>
        <taxon>Kineosporiales</taxon>
        <taxon>Kineosporiaceae</taxon>
        <taxon>Kineococcus</taxon>
    </lineage>
</organism>
<dbReference type="PIRSF" id="PIRSF000337">
    <property type="entry name" value="NTA_MOA"/>
    <property type="match status" value="1"/>
</dbReference>
<feature type="domain" description="Luciferase-like" evidence="7">
    <location>
        <begin position="6"/>
        <end position="379"/>
    </location>
</feature>